<dbReference type="EMBL" id="JAAAPK010000011">
    <property type="protein sequence ID" value="NBC44711.1"/>
    <property type="molecule type" value="Genomic_DNA"/>
</dbReference>
<evidence type="ECO:0000313" key="3">
    <source>
        <dbReference type="Proteomes" id="UP000537825"/>
    </source>
</evidence>
<evidence type="ECO:0000313" key="2">
    <source>
        <dbReference type="EMBL" id="NBC44711.1"/>
    </source>
</evidence>
<feature type="signal peptide" evidence="1">
    <location>
        <begin position="1"/>
        <end position="23"/>
    </location>
</feature>
<reference evidence="2 3" key="1">
    <citation type="submission" date="2020-01" db="EMBL/GenBank/DDBJ databases">
        <title>The draft genome sequence of Corallococcus exiguus DSM 14696.</title>
        <authorList>
            <person name="Zhang X."/>
            <person name="Zhu H."/>
        </authorList>
    </citation>
    <scope>NUCLEOTIDE SEQUENCE [LARGE SCALE GENOMIC DNA]</scope>
    <source>
        <strain evidence="2 3">DSM 14696</strain>
    </source>
</reference>
<keyword evidence="3" id="KW-1185">Reference proteome</keyword>
<keyword evidence="1" id="KW-0732">Signal</keyword>
<proteinExistence type="predicted"/>
<accession>A0A7X4YGC6</accession>
<name>A0A7X4YGC6_9BACT</name>
<dbReference type="AlphaFoldDB" id="A0A7X4YGC6"/>
<dbReference type="Proteomes" id="UP000537825">
    <property type="component" value="Unassembled WGS sequence"/>
</dbReference>
<evidence type="ECO:0000256" key="1">
    <source>
        <dbReference type="SAM" id="SignalP"/>
    </source>
</evidence>
<comment type="caution">
    <text evidence="2">The sequence shown here is derived from an EMBL/GenBank/DDBJ whole genome shotgun (WGS) entry which is preliminary data.</text>
</comment>
<organism evidence="2 3">
    <name type="scientific">Corallococcus exiguus</name>
    <dbReference type="NCBI Taxonomy" id="83462"/>
    <lineage>
        <taxon>Bacteria</taxon>
        <taxon>Pseudomonadati</taxon>
        <taxon>Myxococcota</taxon>
        <taxon>Myxococcia</taxon>
        <taxon>Myxococcales</taxon>
        <taxon>Cystobacterineae</taxon>
        <taxon>Myxococcaceae</taxon>
        <taxon>Corallococcus</taxon>
    </lineage>
</organism>
<feature type="chain" id="PRO_5031296215" evidence="1">
    <location>
        <begin position="24"/>
        <end position="263"/>
    </location>
</feature>
<gene>
    <name evidence="2" type="ORF">GTZ93_33405</name>
</gene>
<dbReference type="RefSeq" id="WP_139916543.1">
    <property type="nucleotide sequence ID" value="NZ_CBCSLE010000087.1"/>
</dbReference>
<protein>
    <submittedName>
        <fullName evidence="2">Uncharacterized protein</fullName>
    </submittedName>
</protein>
<sequence length="263" mass="28083">MKTLSMTSLLSGLALFAAPAAFASSTTSIPAFEASISTAQGPLSPGGATILRSELRTAMEAFIYDTGGPQGVDSAERAYLTTRLNDTPFQQSLTGTAAKYYADFYELNDATFTSYPLYQGSVAGTAASLFGATGPLASNADIREGYIPNGQGIANQATLGTAFTTYFEPPVGPFQPITVKELIERLGTTSIKGSTPTVDEVEGAVAYITQISRNSNRLYVADWTCRRCSFSPWNTRGYVIAAVSTDRRFVRMVSVWTADFGND</sequence>